<feature type="compositionally biased region" description="Basic and acidic residues" evidence="1">
    <location>
        <begin position="7"/>
        <end position="20"/>
    </location>
</feature>
<feature type="compositionally biased region" description="Polar residues" evidence="1">
    <location>
        <begin position="23"/>
        <end position="33"/>
    </location>
</feature>
<keyword evidence="3" id="KW-1185">Reference proteome</keyword>
<accession>A0A1R1YMM3</accession>
<feature type="non-terminal residue" evidence="2">
    <location>
        <position position="1"/>
    </location>
</feature>
<gene>
    <name evidence="2" type="ORF">AYI69_g2446</name>
</gene>
<comment type="caution">
    <text evidence="2">The sequence shown here is derived from an EMBL/GenBank/DDBJ whole genome shotgun (WGS) entry which is preliminary data.</text>
</comment>
<organism evidence="2 3">
    <name type="scientific">Smittium culicis</name>
    <dbReference type="NCBI Taxonomy" id="133412"/>
    <lineage>
        <taxon>Eukaryota</taxon>
        <taxon>Fungi</taxon>
        <taxon>Fungi incertae sedis</taxon>
        <taxon>Zoopagomycota</taxon>
        <taxon>Kickxellomycotina</taxon>
        <taxon>Harpellomycetes</taxon>
        <taxon>Harpellales</taxon>
        <taxon>Legeriomycetaceae</taxon>
        <taxon>Smittium</taxon>
    </lineage>
</organism>
<evidence type="ECO:0000313" key="3">
    <source>
        <dbReference type="Proteomes" id="UP000187429"/>
    </source>
</evidence>
<proteinExistence type="predicted"/>
<name>A0A1R1YMM3_9FUNG</name>
<evidence type="ECO:0000313" key="2">
    <source>
        <dbReference type="EMBL" id="OMJ28075.1"/>
    </source>
</evidence>
<evidence type="ECO:0000256" key="1">
    <source>
        <dbReference type="SAM" id="MobiDB-lite"/>
    </source>
</evidence>
<feature type="region of interest" description="Disordered" evidence="1">
    <location>
        <begin position="1"/>
        <end position="48"/>
    </location>
</feature>
<dbReference type="Proteomes" id="UP000187429">
    <property type="component" value="Unassembled WGS sequence"/>
</dbReference>
<dbReference type="AlphaFoldDB" id="A0A1R1YMM3"/>
<dbReference type="EMBL" id="LSSM01000719">
    <property type="protein sequence ID" value="OMJ28075.1"/>
    <property type="molecule type" value="Genomic_DNA"/>
</dbReference>
<sequence>AATKTNIGDKKAVEAKKLEPNDGSGSSHTTSVRTIRGTAGIKKPPASSIAQIQLEQSTLKKISSDDDTGSDYSTINYSKQKNINANKNAIETDDYEESSDYERSSSPIKIKKELIIFKNIQSDSDGNNTPSEHSMMAGKAILGLLPQKEFLNYVSSVDRAPPRSQCG</sequence>
<reference evidence="3" key="1">
    <citation type="submission" date="2017-01" db="EMBL/GenBank/DDBJ databases">
        <authorList>
            <person name="Wang Y."/>
            <person name="White M."/>
            <person name="Kvist S."/>
            <person name="Moncalvo J.-M."/>
        </authorList>
    </citation>
    <scope>NUCLEOTIDE SEQUENCE [LARGE SCALE GENOMIC DNA]</scope>
    <source>
        <strain evidence="3">ID-206-W2</strain>
    </source>
</reference>
<protein>
    <submittedName>
        <fullName evidence="2">Uncharacterized protein</fullName>
    </submittedName>
</protein>